<accession>A0A4Y7R8V1</accession>
<organism evidence="1 2">
    <name type="scientific">Coprinellus micaceus</name>
    <name type="common">Glistening ink-cap mushroom</name>
    <name type="synonym">Coprinus micaceus</name>
    <dbReference type="NCBI Taxonomy" id="71717"/>
    <lineage>
        <taxon>Eukaryota</taxon>
        <taxon>Fungi</taxon>
        <taxon>Dikarya</taxon>
        <taxon>Basidiomycota</taxon>
        <taxon>Agaricomycotina</taxon>
        <taxon>Agaricomycetes</taxon>
        <taxon>Agaricomycetidae</taxon>
        <taxon>Agaricales</taxon>
        <taxon>Agaricineae</taxon>
        <taxon>Psathyrellaceae</taxon>
        <taxon>Coprinellus</taxon>
    </lineage>
</organism>
<proteinExistence type="predicted"/>
<evidence type="ECO:0000313" key="2">
    <source>
        <dbReference type="Proteomes" id="UP000298030"/>
    </source>
</evidence>
<evidence type="ECO:0000313" key="1">
    <source>
        <dbReference type="EMBL" id="TEB05149.1"/>
    </source>
</evidence>
<dbReference type="Proteomes" id="UP000298030">
    <property type="component" value="Unassembled WGS sequence"/>
</dbReference>
<dbReference type="EMBL" id="QPFP01000604">
    <property type="protein sequence ID" value="TEB05149.1"/>
    <property type="molecule type" value="Genomic_DNA"/>
</dbReference>
<protein>
    <submittedName>
        <fullName evidence="1">Uncharacterized protein</fullName>
    </submittedName>
</protein>
<comment type="caution">
    <text evidence="1">The sequence shown here is derived from an EMBL/GenBank/DDBJ whole genome shotgun (WGS) entry which is preliminary data.</text>
</comment>
<sequence>MRLGGGRKIARAPLFGPRPSTKLRDLGGFSMGRVRFVPSHIDVAPFVLSSGFKPTLLGFHSRTRSRREDADDSYLIKYAGKLSNTIWCCPKASVLMYRWFCLSGVTMHCSRMILWKVNVRNNTWRLHTRGMRTAVDRSAKWGCMGANAPAIWTLSTGYGNVT</sequence>
<name>A0A4Y7R8V1_COPMI</name>
<reference evidence="1 2" key="1">
    <citation type="journal article" date="2019" name="Nat. Ecol. Evol.">
        <title>Megaphylogeny resolves global patterns of mushroom evolution.</title>
        <authorList>
            <person name="Varga T."/>
            <person name="Krizsan K."/>
            <person name="Foldi C."/>
            <person name="Dima B."/>
            <person name="Sanchez-Garcia M."/>
            <person name="Sanchez-Ramirez S."/>
            <person name="Szollosi G.J."/>
            <person name="Szarkandi J.G."/>
            <person name="Papp V."/>
            <person name="Albert L."/>
            <person name="Andreopoulos W."/>
            <person name="Angelini C."/>
            <person name="Antonin V."/>
            <person name="Barry K.W."/>
            <person name="Bougher N.L."/>
            <person name="Buchanan P."/>
            <person name="Buyck B."/>
            <person name="Bense V."/>
            <person name="Catcheside P."/>
            <person name="Chovatia M."/>
            <person name="Cooper J."/>
            <person name="Damon W."/>
            <person name="Desjardin D."/>
            <person name="Finy P."/>
            <person name="Geml J."/>
            <person name="Haridas S."/>
            <person name="Hughes K."/>
            <person name="Justo A."/>
            <person name="Karasinski D."/>
            <person name="Kautmanova I."/>
            <person name="Kiss B."/>
            <person name="Kocsube S."/>
            <person name="Kotiranta H."/>
            <person name="LaButti K.M."/>
            <person name="Lechner B.E."/>
            <person name="Liimatainen K."/>
            <person name="Lipzen A."/>
            <person name="Lukacs Z."/>
            <person name="Mihaltcheva S."/>
            <person name="Morgado L.N."/>
            <person name="Niskanen T."/>
            <person name="Noordeloos M.E."/>
            <person name="Ohm R.A."/>
            <person name="Ortiz-Santana B."/>
            <person name="Ovrebo C."/>
            <person name="Racz N."/>
            <person name="Riley R."/>
            <person name="Savchenko A."/>
            <person name="Shiryaev A."/>
            <person name="Soop K."/>
            <person name="Spirin V."/>
            <person name="Szebenyi C."/>
            <person name="Tomsovsky M."/>
            <person name="Tulloss R.E."/>
            <person name="Uehling J."/>
            <person name="Grigoriev I.V."/>
            <person name="Vagvolgyi C."/>
            <person name="Papp T."/>
            <person name="Martin F.M."/>
            <person name="Miettinen O."/>
            <person name="Hibbett D.S."/>
            <person name="Nagy L.G."/>
        </authorList>
    </citation>
    <scope>NUCLEOTIDE SEQUENCE [LARGE SCALE GENOMIC DNA]</scope>
    <source>
        <strain evidence="1 2">FP101781</strain>
    </source>
</reference>
<gene>
    <name evidence="1" type="ORF">FA13DRAFT_1264824</name>
</gene>
<dbReference type="AlphaFoldDB" id="A0A4Y7R8V1"/>
<keyword evidence="2" id="KW-1185">Reference proteome</keyword>